<dbReference type="Proteomes" id="UP000826462">
    <property type="component" value="Chromosome 2"/>
</dbReference>
<protein>
    <submittedName>
        <fullName evidence="2">Carbon-phosphorus lyase complex subunit PhnI</fullName>
    </submittedName>
</protein>
<reference evidence="2 3" key="1">
    <citation type="submission" date="2021-07" db="EMBL/GenBank/DDBJ databases">
        <title>Paraburkholderia edwinii protects Aspergillus sp. from phenazines by acting as a toxin sponge.</title>
        <authorList>
            <person name="Dahlstrom K.M."/>
            <person name="Newman D.K."/>
        </authorList>
    </citation>
    <scope>NUCLEOTIDE SEQUENCE [LARGE SCALE GENOMIC DNA]</scope>
    <source>
        <strain evidence="2 3">Pe01</strain>
    </source>
</reference>
<evidence type="ECO:0000313" key="3">
    <source>
        <dbReference type="Proteomes" id="UP000826462"/>
    </source>
</evidence>
<dbReference type="RefSeq" id="WP_219801650.1">
    <property type="nucleotide sequence ID" value="NZ_CP080096.1"/>
</dbReference>
<dbReference type="EMBL" id="CP080096">
    <property type="protein sequence ID" value="QYD72222.1"/>
    <property type="molecule type" value="Genomic_DNA"/>
</dbReference>
<feature type="region of interest" description="Disordered" evidence="1">
    <location>
        <begin position="143"/>
        <end position="165"/>
    </location>
</feature>
<feature type="compositionally biased region" description="Basic and acidic residues" evidence="1">
    <location>
        <begin position="404"/>
        <end position="415"/>
    </location>
</feature>
<feature type="compositionally biased region" description="Low complexity" evidence="1">
    <location>
        <begin position="143"/>
        <end position="161"/>
    </location>
</feature>
<evidence type="ECO:0000313" key="2">
    <source>
        <dbReference type="EMBL" id="QYD72222.1"/>
    </source>
</evidence>
<keyword evidence="3" id="KW-1185">Reference proteome</keyword>
<dbReference type="GO" id="GO:0016829">
    <property type="term" value="F:lyase activity"/>
    <property type="evidence" value="ECO:0007669"/>
    <property type="project" value="UniProtKB-KW"/>
</dbReference>
<gene>
    <name evidence="2" type="ORF">KZJ38_35365</name>
</gene>
<organism evidence="2 3">
    <name type="scientific">Paraburkholderia edwinii</name>
    <dbReference type="NCBI Taxonomy" id="2861782"/>
    <lineage>
        <taxon>Bacteria</taxon>
        <taxon>Pseudomonadati</taxon>
        <taxon>Pseudomonadota</taxon>
        <taxon>Betaproteobacteria</taxon>
        <taxon>Burkholderiales</taxon>
        <taxon>Burkholderiaceae</taxon>
        <taxon>Paraburkholderia</taxon>
    </lineage>
</organism>
<accession>A0ABX8UXZ3</accession>
<feature type="region of interest" description="Disordered" evidence="1">
    <location>
        <begin position="373"/>
        <end position="415"/>
    </location>
</feature>
<keyword evidence="2" id="KW-0456">Lyase</keyword>
<dbReference type="PIRSF" id="PIRSF007313">
    <property type="entry name" value="PhnI"/>
    <property type="match status" value="1"/>
</dbReference>
<proteinExistence type="predicted"/>
<dbReference type="InterPro" id="IPR008773">
    <property type="entry name" value="PhnI"/>
</dbReference>
<name>A0ABX8UXZ3_9BURK</name>
<sequence>MYVAVKGGERAIEASWRLLDKERRGDTQFAELSVAQIREQLRLAVARVMTEGSVYDEELAALAIKQAAGDLVEAIFLLRAYRTTLPRFGYTEPLRTEAILAERRISATFKDVPGGQLLGPTYDYTQRLLDFALLAEGEAAGANSDANANANTNADATARNAAKAEKESMPRVVALLDKEGLIEQETPTPGAPEPGDLSREPLAFPASRATRLQNLARGDEGFLLAMGYATQRGYAHSHPFAGEIRFGSIAVEMVLDELGEAVEIGDIDVTECQMINQFAGSAEAPPSFTQGYGLAFGHSERKAMAMALVDRALRAEELGETLRSPTQDVEFMLSHSDSVEASGFVQHLKLPHYVDFQSELELVRRLRAQRAAAGVGTVERRDGDEANGNPQAPGQAQEQTQQKRASEPAKQEQAA</sequence>
<dbReference type="Pfam" id="PF05861">
    <property type="entry name" value="PhnI"/>
    <property type="match status" value="1"/>
</dbReference>
<feature type="compositionally biased region" description="Low complexity" evidence="1">
    <location>
        <begin position="390"/>
        <end position="402"/>
    </location>
</feature>
<evidence type="ECO:0000256" key="1">
    <source>
        <dbReference type="SAM" id="MobiDB-lite"/>
    </source>
</evidence>